<protein>
    <recommendedName>
        <fullName evidence="2">Methyltransferase domain-containing protein</fullName>
    </recommendedName>
</protein>
<keyword evidence="1" id="KW-1133">Transmembrane helix</keyword>
<proteinExistence type="predicted"/>
<keyword evidence="4" id="KW-1185">Reference proteome</keyword>
<dbReference type="InterPro" id="IPR029063">
    <property type="entry name" value="SAM-dependent_MTases_sf"/>
</dbReference>
<reference evidence="3" key="1">
    <citation type="journal article" date="2023" name="G3 (Bethesda)">
        <title>A reference genome for the long-term kleptoplast-retaining sea slug Elysia crispata morphotype clarki.</title>
        <authorList>
            <person name="Eastman K.E."/>
            <person name="Pendleton A.L."/>
            <person name="Shaikh M.A."/>
            <person name="Suttiyut T."/>
            <person name="Ogas R."/>
            <person name="Tomko P."/>
            <person name="Gavelis G."/>
            <person name="Widhalm J.R."/>
            <person name="Wisecaver J.H."/>
        </authorList>
    </citation>
    <scope>NUCLEOTIDE SEQUENCE</scope>
    <source>
        <strain evidence="3">ECLA1</strain>
    </source>
</reference>
<dbReference type="Proteomes" id="UP001283361">
    <property type="component" value="Unassembled WGS sequence"/>
</dbReference>
<dbReference type="InterPro" id="IPR025714">
    <property type="entry name" value="Methyltranfer_dom"/>
</dbReference>
<sequence length="307" mass="35563">MTKRQRLIMIFLLIMSYLLVAVLILYKDFFLFQNQPLSTTDLKLHCATSKSPLQIDAKLIPHEKVLRNMSMFALVQLYFRYIESPQVTCSSVKRKGNVQDGGWQLCEDLEYAPDKNGCLVYSYGINNDFSFDDDMAKYGCEVHSFDPTMDNKTDFLRGERVYFHPRGVGGIDKQANDLVGSKDLQMLQIDTIATHRRMFKHGPKNRRLDVVKMDVEGYEFEALMTALHDGSLDDVRQLVFETHLTLNGRPLTKESYLKFLILLRKIHSKGFRIYTTLLNEACGFFNEVDQRDHFLCHEVHTVNVNIL</sequence>
<dbReference type="InterPro" id="IPR026913">
    <property type="entry name" value="METTL24"/>
</dbReference>
<gene>
    <name evidence="3" type="ORF">RRG08_041707</name>
</gene>
<dbReference type="EMBL" id="JAWDGP010005075">
    <property type="protein sequence ID" value="KAK3759746.1"/>
    <property type="molecule type" value="Genomic_DNA"/>
</dbReference>
<evidence type="ECO:0000256" key="1">
    <source>
        <dbReference type="SAM" id="Phobius"/>
    </source>
</evidence>
<dbReference type="AlphaFoldDB" id="A0AAE0Z0A5"/>
<feature type="transmembrane region" description="Helical" evidence="1">
    <location>
        <begin position="7"/>
        <end position="26"/>
    </location>
</feature>
<feature type="domain" description="Methyltransferase" evidence="2">
    <location>
        <begin position="79"/>
        <end position="250"/>
    </location>
</feature>
<accession>A0AAE0Z0A5</accession>
<evidence type="ECO:0000259" key="2">
    <source>
        <dbReference type="Pfam" id="PF13383"/>
    </source>
</evidence>
<evidence type="ECO:0000313" key="4">
    <source>
        <dbReference type="Proteomes" id="UP001283361"/>
    </source>
</evidence>
<dbReference type="PANTHER" id="PTHR32026">
    <property type="entry name" value="METHYLTRANSFERASE-LIKE PROTEIN 24"/>
    <property type="match status" value="1"/>
</dbReference>
<evidence type="ECO:0000313" key="3">
    <source>
        <dbReference type="EMBL" id="KAK3759746.1"/>
    </source>
</evidence>
<keyword evidence="1" id="KW-0812">Transmembrane</keyword>
<dbReference type="PANTHER" id="PTHR32026:SF10">
    <property type="entry name" value="METHYLTRANSFERASE-LIKE PROTEIN 24-RELATED"/>
    <property type="match status" value="1"/>
</dbReference>
<keyword evidence="1" id="KW-0472">Membrane</keyword>
<name>A0AAE0Z0A5_9GAST</name>
<dbReference type="SUPFAM" id="SSF53335">
    <property type="entry name" value="S-adenosyl-L-methionine-dependent methyltransferases"/>
    <property type="match status" value="1"/>
</dbReference>
<dbReference type="Pfam" id="PF13383">
    <property type="entry name" value="Methyltransf_22"/>
    <property type="match status" value="1"/>
</dbReference>
<organism evidence="3 4">
    <name type="scientific">Elysia crispata</name>
    <name type="common">lettuce slug</name>
    <dbReference type="NCBI Taxonomy" id="231223"/>
    <lineage>
        <taxon>Eukaryota</taxon>
        <taxon>Metazoa</taxon>
        <taxon>Spiralia</taxon>
        <taxon>Lophotrochozoa</taxon>
        <taxon>Mollusca</taxon>
        <taxon>Gastropoda</taxon>
        <taxon>Heterobranchia</taxon>
        <taxon>Euthyneura</taxon>
        <taxon>Panpulmonata</taxon>
        <taxon>Sacoglossa</taxon>
        <taxon>Placobranchoidea</taxon>
        <taxon>Plakobranchidae</taxon>
        <taxon>Elysia</taxon>
    </lineage>
</organism>
<comment type="caution">
    <text evidence="3">The sequence shown here is derived from an EMBL/GenBank/DDBJ whole genome shotgun (WGS) entry which is preliminary data.</text>
</comment>